<dbReference type="GO" id="GO:0015833">
    <property type="term" value="P:peptide transport"/>
    <property type="evidence" value="ECO:0007669"/>
    <property type="project" value="InterPro"/>
</dbReference>
<evidence type="ECO:0000256" key="5">
    <source>
        <dbReference type="ARBA" id="ARBA00022741"/>
    </source>
</evidence>
<dbReference type="Pfam" id="PF08352">
    <property type="entry name" value="oligo_HPY"/>
    <property type="match status" value="1"/>
</dbReference>
<dbReference type="EMBL" id="FNDU01000008">
    <property type="protein sequence ID" value="SDI51339.1"/>
    <property type="molecule type" value="Genomic_DNA"/>
</dbReference>
<keyword evidence="5" id="KW-0547">Nucleotide-binding</keyword>
<keyword evidence="10" id="KW-1185">Reference proteome</keyword>
<keyword evidence="4" id="KW-1003">Cell membrane</keyword>
<evidence type="ECO:0000313" key="10">
    <source>
        <dbReference type="Proteomes" id="UP000199017"/>
    </source>
</evidence>
<dbReference type="CDD" id="cd03257">
    <property type="entry name" value="ABC_NikE_OppD_transporters"/>
    <property type="match status" value="1"/>
</dbReference>
<comment type="subcellular location">
    <subcellularLocation>
        <location evidence="1">Cell membrane</location>
        <topology evidence="1">Peripheral membrane protein</topology>
    </subcellularLocation>
</comment>
<gene>
    <name evidence="9" type="ORF">SAMN05216352_108180</name>
</gene>
<dbReference type="InterPro" id="IPR017871">
    <property type="entry name" value="ABC_transporter-like_CS"/>
</dbReference>
<evidence type="ECO:0000256" key="7">
    <source>
        <dbReference type="ARBA" id="ARBA00023136"/>
    </source>
</evidence>
<dbReference type="InterPro" id="IPR003439">
    <property type="entry name" value="ABC_transporter-like_ATP-bd"/>
</dbReference>
<dbReference type="InterPro" id="IPR050388">
    <property type="entry name" value="ABC_Ni/Peptide_Import"/>
</dbReference>
<dbReference type="OrthoDB" id="9802264at2"/>
<evidence type="ECO:0000256" key="3">
    <source>
        <dbReference type="ARBA" id="ARBA00022448"/>
    </source>
</evidence>
<keyword evidence="3" id="KW-0813">Transport</keyword>
<dbReference type="InterPro" id="IPR013563">
    <property type="entry name" value="Oligopep_ABC_C"/>
</dbReference>
<evidence type="ECO:0000313" key="9">
    <source>
        <dbReference type="EMBL" id="SDI51339.1"/>
    </source>
</evidence>
<dbReference type="FunFam" id="3.40.50.300:FF:000016">
    <property type="entry name" value="Oligopeptide ABC transporter ATP-binding component"/>
    <property type="match status" value="1"/>
</dbReference>
<dbReference type="PROSITE" id="PS50893">
    <property type="entry name" value="ABC_TRANSPORTER_2"/>
    <property type="match status" value="1"/>
</dbReference>
<dbReference type="RefSeq" id="WP_091586094.1">
    <property type="nucleotide sequence ID" value="NZ_FNDU01000008.1"/>
</dbReference>
<dbReference type="Gene3D" id="3.40.50.300">
    <property type="entry name" value="P-loop containing nucleotide triphosphate hydrolases"/>
    <property type="match status" value="1"/>
</dbReference>
<feature type="domain" description="ABC transporter" evidence="8">
    <location>
        <begin position="8"/>
        <end position="258"/>
    </location>
</feature>
<dbReference type="AlphaFoldDB" id="A0A1G8L6M7"/>
<dbReference type="STRING" id="930129.SAMN05216352_108180"/>
<dbReference type="GO" id="GO:0005524">
    <property type="term" value="F:ATP binding"/>
    <property type="evidence" value="ECO:0007669"/>
    <property type="project" value="UniProtKB-KW"/>
</dbReference>
<proteinExistence type="inferred from homology"/>
<keyword evidence="6 9" id="KW-0067">ATP-binding</keyword>
<evidence type="ECO:0000256" key="4">
    <source>
        <dbReference type="ARBA" id="ARBA00022475"/>
    </source>
</evidence>
<dbReference type="SMART" id="SM00382">
    <property type="entry name" value="AAA"/>
    <property type="match status" value="1"/>
</dbReference>
<reference evidence="9 10" key="1">
    <citation type="submission" date="2016-10" db="EMBL/GenBank/DDBJ databases">
        <authorList>
            <person name="de Groot N.N."/>
        </authorList>
    </citation>
    <scope>NUCLEOTIDE SEQUENCE [LARGE SCALE GENOMIC DNA]</scope>
    <source>
        <strain evidence="10">P4B,CCM 7963,CECT 7998,DSM 25260,IBRC-M 10614,KCTC 13821</strain>
    </source>
</reference>
<dbReference type="SUPFAM" id="SSF52540">
    <property type="entry name" value="P-loop containing nucleoside triphosphate hydrolases"/>
    <property type="match status" value="1"/>
</dbReference>
<accession>A0A1G8L6M7</accession>
<dbReference type="NCBIfam" id="TIGR01727">
    <property type="entry name" value="oligo_HPY"/>
    <property type="match status" value="1"/>
</dbReference>
<organism evidence="9 10">
    <name type="scientific">Alteribacillus bidgolensis</name>
    <dbReference type="NCBI Taxonomy" id="930129"/>
    <lineage>
        <taxon>Bacteria</taxon>
        <taxon>Bacillati</taxon>
        <taxon>Bacillota</taxon>
        <taxon>Bacilli</taxon>
        <taxon>Bacillales</taxon>
        <taxon>Bacillaceae</taxon>
        <taxon>Alteribacillus</taxon>
    </lineage>
</organism>
<dbReference type="GO" id="GO:0016887">
    <property type="term" value="F:ATP hydrolysis activity"/>
    <property type="evidence" value="ECO:0007669"/>
    <property type="project" value="InterPro"/>
</dbReference>
<dbReference type="Pfam" id="PF00005">
    <property type="entry name" value="ABC_tran"/>
    <property type="match status" value="1"/>
</dbReference>
<dbReference type="PROSITE" id="PS00211">
    <property type="entry name" value="ABC_TRANSPORTER_1"/>
    <property type="match status" value="1"/>
</dbReference>
<protein>
    <submittedName>
        <fullName evidence="9">Peptide/nickel transport system ATP-binding protein</fullName>
    </submittedName>
</protein>
<name>A0A1G8L6M7_9BACI</name>
<sequence length="344" mass="38062">MSQTDDILHISNLRTSFFVEGQEIKAVDGVSLIVPQGKTLGIVGESGSGKSIASLSIMGLIQKPGEVVGGTIEWNGEDLLRKTSAEMRKIRGNQISMIFQEPMTSLNPVYSIGDQIAEVYKIHQGMKKKQALIKAVEMLELVGIPSPKERVKQYPHELSGGMRQRVMIAMALACNPELLIADEPTTALDVTIQAQILELMKKLQEDLHMSIIMITHDLGVVAEICDEVAVMYAGKVVEHADVHSLFEAPKHPYTVGLLQSIPRHDIEQKELSVIEGNVPKPDDMPEGCRFAPRCPFVSDICKERLPSLEKTDSGNDVRCWIYSDEWDGEPGVNVNNDYQTARSE</sequence>
<dbReference type="PANTHER" id="PTHR43297:SF2">
    <property type="entry name" value="DIPEPTIDE TRANSPORT ATP-BINDING PROTEIN DPPD"/>
    <property type="match status" value="1"/>
</dbReference>
<evidence type="ECO:0000256" key="6">
    <source>
        <dbReference type="ARBA" id="ARBA00022840"/>
    </source>
</evidence>
<dbReference type="InterPro" id="IPR003593">
    <property type="entry name" value="AAA+_ATPase"/>
</dbReference>
<dbReference type="Proteomes" id="UP000199017">
    <property type="component" value="Unassembled WGS sequence"/>
</dbReference>
<comment type="similarity">
    <text evidence="2">Belongs to the ABC transporter superfamily.</text>
</comment>
<evidence type="ECO:0000256" key="2">
    <source>
        <dbReference type="ARBA" id="ARBA00005417"/>
    </source>
</evidence>
<dbReference type="InterPro" id="IPR027417">
    <property type="entry name" value="P-loop_NTPase"/>
</dbReference>
<evidence type="ECO:0000256" key="1">
    <source>
        <dbReference type="ARBA" id="ARBA00004202"/>
    </source>
</evidence>
<dbReference type="GO" id="GO:0005886">
    <property type="term" value="C:plasma membrane"/>
    <property type="evidence" value="ECO:0007669"/>
    <property type="project" value="UniProtKB-SubCell"/>
</dbReference>
<keyword evidence="7" id="KW-0472">Membrane</keyword>
<dbReference type="PANTHER" id="PTHR43297">
    <property type="entry name" value="OLIGOPEPTIDE TRANSPORT ATP-BINDING PROTEIN APPD"/>
    <property type="match status" value="1"/>
</dbReference>
<evidence type="ECO:0000259" key="8">
    <source>
        <dbReference type="PROSITE" id="PS50893"/>
    </source>
</evidence>